<evidence type="ECO:0000259" key="1">
    <source>
        <dbReference type="SMART" id="SM00743"/>
    </source>
</evidence>
<feature type="domain" description="Agenet" evidence="1">
    <location>
        <begin position="82"/>
        <end position="138"/>
    </location>
</feature>
<feature type="domain" description="Agenet" evidence="1">
    <location>
        <begin position="247"/>
        <end position="303"/>
    </location>
</feature>
<evidence type="ECO:0000313" key="3">
    <source>
        <dbReference type="Proteomes" id="UP000008311"/>
    </source>
</evidence>
<sequence>MSYLLHTHFKKGDQVEVLKQENGPNTLTYYAATVLRSPAKLKTQILIKYQTLMNAESDARKPITELVDLARVRPMPPRELIECFKNGDSVDVFCDNGWQKGTVKDILENSKFVVGFDGKSEGIVAEQRNLRLHRDWDHDESSWVPPLLENKVLPATDTESSKVRLKIKCSSRKSEPMFRTGTRVEVKSDEEGYVGAWFDANIIGTIGNDKLLVQYLNLVTDDETAPLREVISAEHARPCPPPIPSDAGFKEFEKVDVWFNEGWWEGQVSEVLPGSKYMVYFRSTNEELEFDHSSLRHHQKWIDGKWVQRNPKAQFSKESMVAVKSDEIDFQYCKRNPKAQFSKESMVAVKSDDVGFQCDKRTPKAQFSKGTAVKSDEVGFQGDERIPKAEFSKGTMVEVRSNAVGFQGAWFAATILNVMENDKFEVKYQRLLTDDETDFLREQASASDIRPSPPHIEHDYPYRLFEMVDAWYNDAWWVGRIAKVHTNSKYTVHFKTTEELEFGHYELRPHQEWVNGYWVTAPMV</sequence>
<dbReference type="PANTHER" id="PTHR31917">
    <property type="entry name" value="AGENET DOMAIN-CONTAINING PROTEIN-RELATED"/>
    <property type="match status" value="1"/>
</dbReference>
<dbReference type="InParanoid" id="B9RZV5"/>
<protein>
    <submittedName>
        <fullName evidence="2">RNA binding protein, putative</fullName>
    </submittedName>
</protein>
<dbReference type="SMART" id="SM00743">
    <property type="entry name" value="Agenet"/>
    <property type="match status" value="6"/>
</dbReference>
<accession>B9RZV5</accession>
<dbReference type="PANTHER" id="PTHR31917:SF147">
    <property type="entry name" value="AGENET DOMAIN-CONTAINING PROTEIN"/>
    <property type="match status" value="1"/>
</dbReference>
<organism evidence="2 3">
    <name type="scientific">Ricinus communis</name>
    <name type="common">Castor bean</name>
    <dbReference type="NCBI Taxonomy" id="3988"/>
    <lineage>
        <taxon>Eukaryota</taxon>
        <taxon>Viridiplantae</taxon>
        <taxon>Streptophyta</taxon>
        <taxon>Embryophyta</taxon>
        <taxon>Tracheophyta</taxon>
        <taxon>Spermatophyta</taxon>
        <taxon>Magnoliopsida</taxon>
        <taxon>eudicotyledons</taxon>
        <taxon>Gunneridae</taxon>
        <taxon>Pentapetalae</taxon>
        <taxon>rosids</taxon>
        <taxon>fabids</taxon>
        <taxon>Malpighiales</taxon>
        <taxon>Euphorbiaceae</taxon>
        <taxon>Acalyphoideae</taxon>
        <taxon>Acalypheae</taxon>
        <taxon>Ricinus</taxon>
    </lineage>
</organism>
<name>B9RZV5_RICCO</name>
<dbReference type="InterPro" id="IPR014002">
    <property type="entry name" value="Agenet_dom_plant"/>
</dbReference>
<dbReference type="InterPro" id="IPR008395">
    <property type="entry name" value="Agenet-like_dom"/>
</dbReference>
<dbReference type="Pfam" id="PF05641">
    <property type="entry name" value="Agenet"/>
    <property type="match status" value="3"/>
</dbReference>
<keyword evidence="3" id="KW-1185">Reference proteome</keyword>
<gene>
    <name evidence="2" type="ORF">RCOM_1001830</name>
</gene>
<dbReference type="eggNOG" id="ENOG502QUJR">
    <property type="taxonomic scope" value="Eukaryota"/>
</dbReference>
<feature type="domain" description="Agenet" evidence="1">
    <location>
        <begin position="176"/>
        <end position="244"/>
    </location>
</feature>
<dbReference type="CDD" id="cd20405">
    <property type="entry name" value="Tudor_Agenet_AtDUF_rpt1_3"/>
    <property type="match status" value="3"/>
</dbReference>
<dbReference type="AlphaFoldDB" id="B9RZV5"/>
<dbReference type="CDD" id="cd20406">
    <property type="entry name" value="Tudor_Agenet_AtDUF_rpt2_4"/>
    <property type="match status" value="3"/>
</dbReference>
<dbReference type="Proteomes" id="UP000008311">
    <property type="component" value="Unassembled WGS sequence"/>
</dbReference>
<evidence type="ECO:0000313" key="2">
    <source>
        <dbReference type="EMBL" id="EEF43138.1"/>
    </source>
</evidence>
<dbReference type="Gene3D" id="2.30.30.140">
    <property type="match status" value="1"/>
</dbReference>
<feature type="domain" description="Agenet" evidence="1">
    <location>
        <begin position="460"/>
        <end position="515"/>
    </location>
</feature>
<feature type="domain" description="Agenet" evidence="1">
    <location>
        <begin position="389"/>
        <end position="457"/>
    </location>
</feature>
<feature type="domain" description="Agenet" evidence="1">
    <location>
        <begin position="7"/>
        <end position="80"/>
    </location>
</feature>
<dbReference type="EMBL" id="EQ973835">
    <property type="protein sequence ID" value="EEF43138.1"/>
    <property type="molecule type" value="Genomic_DNA"/>
</dbReference>
<proteinExistence type="predicted"/>
<reference evidence="3" key="1">
    <citation type="journal article" date="2010" name="Nat. Biotechnol.">
        <title>Draft genome sequence of the oilseed species Ricinus communis.</title>
        <authorList>
            <person name="Chan A.P."/>
            <person name="Crabtree J."/>
            <person name="Zhao Q."/>
            <person name="Lorenzi H."/>
            <person name="Orvis J."/>
            <person name="Puiu D."/>
            <person name="Melake-Berhan A."/>
            <person name="Jones K.M."/>
            <person name="Redman J."/>
            <person name="Chen G."/>
            <person name="Cahoon E.B."/>
            <person name="Gedil M."/>
            <person name="Stanke M."/>
            <person name="Haas B.J."/>
            <person name="Wortman J.R."/>
            <person name="Fraser-Liggett C.M."/>
            <person name="Ravel J."/>
            <person name="Rabinowicz P.D."/>
        </authorList>
    </citation>
    <scope>NUCLEOTIDE SEQUENCE [LARGE SCALE GENOMIC DNA]</scope>
    <source>
        <strain evidence="3">cv. Hale</strain>
    </source>
</reference>